<dbReference type="EMBL" id="JBBXJM010000006">
    <property type="protein sequence ID" value="KAL1406163.1"/>
    <property type="molecule type" value="Genomic_DNA"/>
</dbReference>
<protein>
    <recommendedName>
        <fullName evidence="1">Luciferase domain-containing protein</fullName>
    </recommendedName>
</protein>
<dbReference type="InterPro" id="IPR040841">
    <property type="entry name" value="Luciferase_dom"/>
</dbReference>
<dbReference type="Pfam" id="PF17648">
    <property type="entry name" value="Luciferase"/>
    <property type="match status" value="1"/>
</dbReference>
<organism evidence="2 3">
    <name type="scientific">Vanrija albida</name>
    <dbReference type="NCBI Taxonomy" id="181172"/>
    <lineage>
        <taxon>Eukaryota</taxon>
        <taxon>Fungi</taxon>
        <taxon>Dikarya</taxon>
        <taxon>Basidiomycota</taxon>
        <taxon>Agaricomycotina</taxon>
        <taxon>Tremellomycetes</taxon>
        <taxon>Trichosporonales</taxon>
        <taxon>Trichosporonaceae</taxon>
        <taxon>Vanrija</taxon>
    </lineage>
</organism>
<comment type="caution">
    <text evidence="2">The sequence shown here is derived from an EMBL/GenBank/DDBJ whole genome shotgun (WGS) entry which is preliminary data.</text>
</comment>
<evidence type="ECO:0000313" key="2">
    <source>
        <dbReference type="EMBL" id="KAL1406163.1"/>
    </source>
</evidence>
<gene>
    <name evidence="2" type="ORF">Q8F55_007849</name>
</gene>
<name>A0ABR3PUQ0_9TREE</name>
<dbReference type="RefSeq" id="XP_069206107.1">
    <property type="nucleotide sequence ID" value="XM_069356266.1"/>
</dbReference>
<evidence type="ECO:0000259" key="1">
    <source>
        <dbReference type="Pfam" id="PF17648"/>
    </source>
</evidence>
<evidence type="ECO:0000313" key="3">
    <source>
        <dbReference type="Proteomes" id="UP001565368"/>
    </source>
</evidence>
<keyword evidence="3" id="KW-1185">Reference proteome</keyword>
<dbReference type="GeneID" id="95988892"/>
<dbReference type="PANTHER" id="PTHR38695:SF1">
    <property type="entry name" value="AMINO ACID PERMEASE_ SLC12A DOMAIN-CONTAINING PROTEIN"/>
    <property type="match status" value="1"/>
</dbReference>
<dbReference type="PANTHER" id="PTHR38695">
    <property type="entry name" value="AMINO ACID PERMEASE_ SLC12A DOMAIN-CONTAINING PROTEIN"/>
    <property type="match status" value="1"/>
</dbReference>
<feature type="domain" description="Luciferase" evidence="1">
    <location>
        <begin position="191"/>
        <end position="260"/>
    </location>
</feature>
<sequence>MPLLSTLGLQPRLGPLLDSAAAAITRHPLLASLALLALALALVPLARSYRGFLALGPGGLPHNVLGWAVQALLRPFARETHSVGVYDSEAAVWAYPSHGRVSFLWKTVLPARAAPAPEVPDYIAPQRQVTQAAGPETIEAMGAFLAHLAEANPGLLAIRGSKLEDHASSALWIEANDTDRPLPEYLRPLVRGELVHVHAEGSSHITLSLADAAKALAGGWGERHPLSGVKAFGLPMSYVMLYAPRDKAELAVWKTFVRASVGFTTADWAPKYQPLRLD</sequence>
<accession>A0ABR3PUQ0</accession>
<reference evidence="2 3" key="1">
    <citation type="submission" date="2023-08" db="EMBL/GenBank/DDBJ databases">
        <title>Annotated Genome Sequence of Vanrija albida AlHP1.</title>
        <authorList>
            <person name="Herzog R."/>
        </authorList>
    </citation>
    <scope>NUCLEOTIDE SEQUENCE [LARGE SCALE GENOMIC DNA]</scope>
    <source>
        <strain evidence="2 3">AlHP1</strain>
    </source>
</reference>
<dbReference type="Proteomes" id="UP001565368">
    <property type="component" value="Unassembled WGS sequence"/>
</dbReference>
<dbReference type="InterPro" id="IPR048273">
    <property type="entry name" value="Luciferase"/>
</dbReference>
<proteinExistence type="predicted"/>